<dbReference type="GO" id="GO:0033549">
    <property type="term" value="F:MAP kinase phosphatase activity"/>
    <property type="evidence" value="ECO:0007669"/>
    <property type="project" value="TreeGrafter"/>
</dbReference>
<name>A0A8C2S305_CAPHI</name>
<evidence type="ECO:0000313" key="2">
    <source>
        <dbReference type="Ensembl" id="ENSCHIP00010036567.1"/>
    </source>
</evidence>
<dbReference type="Gene3D" id="3.90.190.10">
    <property type="entry name" value="Protein tyrosine phosphatase superfamily"/>
    <property type="match status" value="1"/>
</dbReference>
<dbReference type="PRINTS" id="PR01908">
    <property type="entry name" value="ADSPHPHTASE"/>
</dbReference>
<dbReference type="PRINTS" id="PR01909">
    <property type="entry name" value="ADSPHPHTASEA"/>
</dbReference>
<evidence type="ECO:0000256" key="1">
    <source>
        <dbReference type="SAM" id="MobiDB-lite"/>
    </source>
</evidence>
<sequence>MTLERQRGVTTETEAWVGWPMAEASLPQLRGDAAATPCSSVLELEELLRAGKVSSSHVDEVWPNLYIGDAATANNRFELWKLGITHVLNAAHGGLYCQGNADFYGSSVSYLGVPAHDLPEFDISVYFSSAADFIHRALSTPGELGLTPCYGALPFCPGPAGAAGGCGPGGYPEDGKSPVRGPPSSLQLHPLPPAACTPSQSWPPVLTETASSVQRRASESWEQKVPVREDHSLGQIPPQGLGFPQPADS</sequence>
<feature type="compositionally biased region" description="Polar residues" evidence="1">
    <location>
        <begin position="197"/>
        <end position="215"/>
    </location>
</feature>
<dbReference type="GO" id="GO:0008138">
    <property type="term" value="F:protein tyrosine/serine/threonine phosphatase activity"/>
    <property type="evidence" value="ECO:0007669"/>
    <property type="project" value="InterPro"/>
</dbReference>
<reference evidence="2" key="2">
    <citation type="submission" date="2025-08" db="UniProtKB">
        <authorList>
            <consortium name="Ensembl"/>
        </authorList>
    </citation>
    <scope>IDENTIFICATION</scope>
</reference>
<feature type="compositionally biased region" description="Basic and acidic residues" evidence="1">
    <location>
        <begin position="216"/>
        <end position="232"/>
    </location>
</feature>
<dbReference type="GO" id="GO:0005737">
    <property type="term" value="C:cytoplasm"/>
    <property type="evidence" value="ECO:0007669"/>
    <property type="project" value="TreeGrafter"/>
</dbReference>
<organism evidence="2">
    <name type="scientific">Capra hircus</name>
    <name type="common">Goat</name>
    <dbReference type="NCBI Taxonomy" id="9925"/>
    <lineage>
        <taxon>Eukaryota</taxon>
        <taxon>Metazoa</taxon>
        <taxon>Chordata</taxon>
        <taxon>Craniata</taxon>
        <taxon>Vertebrata</taxon>
        <taxon>Euteleostomi</taxon>
        <taxon>Mammalia</taxon>
        <taxon>Eutheria</taxon>
        <taxon>Laurasiatheria</taxon>
        <taxon>Artiodactyla</taxon>
        <taxon>Ruminantia</taxon>
        <taxon>Pecora</taxon>
        <taxon>Bovidae</taxon>
        <taxon>Caprinae</taxon>
        <taxon>Capra</taxon>
    </lineage>
</organism>
<protein>
    <submittedName>
        <fullName evidence="2">Uncharacterized protein</fullName>
    </submittedName>
</protein>
<proteinExistence type="predicted"/>
<dbReference type="InterPro" id="IPR029021">
    <property type="entry name" value="Prot-tyrosine_phosphatase-like"/>
</dbReference>
<dbReference type="InterPro" id="IPR020405">
    <property type="entry name" value="Atypical_DUSP_subfamA"/>
</dbReference>
<dbReference type="PANTHER" id="PTHR45682">
    <property type="entry name" value="AGAP008228-PA"/>
    <property type="match status" value="1"/>
</dbReference>
<feature type="region of interest" description="Disordered" evidence="1">
    <location>
        <begin position="167"/>
        <end position="249"/>
    </location>
</feature>
<gene>
    <name evidence="2" type="primary">DUSP13B</name>
</gene>
<dbReference type="SUPFAM" id="SSF52799">
    <property type="entry name" value="(Phosphotyrosine protein) phosphatases II"/>
    <property type="match status" value="1"/>
</dbReference>
<reference evidence="2" key="1">
    <citation type="submission" date="2019-03" db="EMBL/GenBank/DDBJ databases">
        <title>Genome sequencing and reference-guided assembly of Black Bengal Goat (Capra hircus).</title>
        <authorList>
            <person name="Siddiki A.Z."/>
            <person name="Baten A."/>
            <person name="Billah M."/>
            <person name="Alam M.A.U."/>
            <person name="Shawrob K.S.M."/>
            <person name="Saha S."/>
            <person name="Chowdhury M."/>
            <person name="Rahman A.H."/>
            <person name="Stear M."/>
            <person name="Miah G."/>
            <person name="Das G.B."/>
            <person name="Hossain M.M."/>
            <person name="Kumkum M."/>
            <person name="Islam M.S."/>
            <person name="Mollah A.M."/>
            <person name="Ahsan A."/>
            <person name="Tusar F."/>
            <person name="Khan M.K.I."/>
        </authorList>
    </citation>
    <scope>NUCLEOTIDE SEQUENCE [LARGE SCALE GENOMIC DNA]</scope>
</reference>
<dbReference type="Ensembl" id="ENSCHIT00010051383.1">
    <property type="protein sequence ID" value="ENSCHIP00010036567.1"/>
    <property type="gene ID" value="ENSCHIG00010027157.1"/>
</dbReference>
<accession>A0A8C2S305</accession>
<dbReference type="AlphaFoldDB" id="A0A8C2S305"/>
<dbReference type="PANTHER" id="PTHR45682:SF3">
    <property type="entry name" value="DUAL SPECIFICITY PROTEIN PHOSPHATASE"/>
    <property type="match status" value="1"/>
</dbReference>
<dbReference type="GO" id="GO:0043409">
    <property type="term" value="P:negative regulation of MAPK cascade"/>
    <property type="evidence" value="ECO:0007669"/>
    <property type="project" value="TreeGrafter"/>
</dbReference>